<reference evidence="1" key="1">
    <citation type="submission" date="2013-08" db="EMBL/GenBank/DDBJ databases">
        <authorList>
            <person name="Mendez C."/>
            <person name="Richter M."/>
            <person name="Ferrer M."/>
            <person name="Sanchez J."/>
        </authorList>
    </citation>
    <scope>NUCLEOTIDE SEQUENCE</scope>
</reference>
<reference evidence="1" key="2">
    <citation type="journal article" date="2014" name="ISME J.">
        <title>Microbial stratification in low pH oxic and suboxic macroscopic growths along an acid mine drainage.</title>
        <authorList>
            <person name="Mendez-Garcia C."/>
            <person name="Mesa V."/>
            <person name="Sprenger R.R."/>
            <person name="Richter M."/>
            <person name="Diez M.S."/>
            <person name="Solano J."/>
            <person name="Bargiela R."/>
            <person name="Golyshina O.V."/>
            <person name="Manteca A."/>
            <person name="Ramos J.L."/>
            <person name="Gallego J.R."/>
            <person name="Llorente I."/>
            <person name="Martins Dos Santos V.A."/>
            <person name="Jensen O.N."/>
            <person name="Pelaez A.I."/>
            <person name="Sanchez J."/>
            <person name="Ferrer M."/>
        </authorList>
    </citation>
    <scope>NUCLEOTIDE SEQUENCE</scope>
</reference>
<sequence length="80" mass="8946">MARKIRAAMPDDLEDLSQDLRKNLRARIDGALTRLDLVTREEFEVQRELLVHITERIESLAAKIEAAGKTTGTADKGSAR</sequence>
<gene>
    <name evidence="1" type="ORF">B2A_07571</name>
</gene>
<dbReference type="AlphaFoldDB" id="T0ZMW6"/>
<protein>
    <submittedName>
        <fullName evidence="1">Protein containing DUF526</fullName>
    </submittedName>
</protein>
<dbReference type="Pfam" id="PF04380">
    <property type="entry name" value="BMFP"/>
    <property type="match status" value="1"/>
</dbReference>
<feature type="non-terminal residue" evidence="1">
    <location>
        <position position="80"/>
    </location>
</feature>
<organism evidence="1">
    <name type="scientific">mine drainage metagenome</name>
    <dbReference type="NCBI Taxonomy" id="410659"/>
    <lineage>
        <taxon>unclassified sequences</taxon>
        <taxon>metagenomes</taxon>
        <taxon>ecological metagenomes</taxon>
    </lineage>
</organism>
<dbReference type="EMBL" id="AUZZ01005425">
    <property type="protein sequence ID" value="EQD49696.1"/>
    <property type="molecule type" value="Genomic_DNA"/>
</dbReference>
<accession>T0ZMW6</accession>
<name>T0ZMW6_9ZZZZ</name>
<dbReference type="PANTHER" id="PTHR38040:SF1">
    <property type="entry name" value="UBIQUINONE BIOSYNTHESIS ACCESSORY FACTOR UBIK"/>
    <property type="match status" value="1"/>
</dbReference>
<evidence type="ECO:0000313" key="1">
    <source>
        <dbReference type="EMBL" id="EQD49696.1"/>
    </source>
</evidence>
<proteinExistence type="predicted"/>
<dbReference type="PANTHER" id="PTHR38040">
    <property type="entry name" value="UBIQUINONE BIOSYNTHESIS ACCESSORY FACTOR UBIK"/>
    <property type="match status" value="1"/>
</dbReference>
<comment type="caution">
    <text evidence="1">The sequence shown here is derived from an EMBL/GenBank/DDBJ whole genome shotgun (WGS) entry which is preliminary data.</text>
</comment>
<dbReference type="InterPro" id="IPR007475">
    <property type="entry name" value="UbiK"/>
</dbReference>